<feature type="region of interest" description="Disordered" evidence="6">
    <location>
        <begin position="436"/>
        <end position="462"/>
    </location>
</feature>
<reference evidence="8" key="2">
    <citation type="submission" date="2004-02" db="EMBL/GenBank/DDBJ databases">
        <authorList>
            <consortium name="Genoscope"/>
            <consortium name="Whitehead Institute Centre for Genome Research"/>
        </authorList>
    </citation>
    <scope>NUCLEOTIDE SEQUENCE</scope>
</reference>
<evidence type="ECO:0000256" key="6">
    <source>
        <dbReference type="SAM" id="MobiDB-lite"/>
    </source>
</evidence>
<dbReference type="PANTHER" id="PTHR14491">
    <property type="entry name" value="SOSONDOWAH, ISOFORM G"/>
    <property type="match status" value="1"/>
</dbReference>
<dbReference type="AlphaFoldDB" id="Q4T9S5"/>
<feature type="compositionally biased region" description="Pro residues" evidence="6">
    <location>
        <begin position="736"/>
        <end position="746"/>
    </location>
</feature>
<feature type="repeat" description="ANK" evidence="4">
    <location>
        <begin position="661"/>
        <end position="684"/>
    </location>
</feature>
<feature type="compositionally biased region" description="Gly residues" evidence="6">
    <location>
        <begin position="338"/>
        <end position="348"/>
    </location>
</feature>
<keyword evidence="5" id="KW-0175">Coiled coil</keyword>
<gene>
    <name evidence="8" type="ORF">GSTENG00004607001</name>
</gene>
<dbReference type="Gene3D" id="1.25.40.20">
    <property type="entry name" value="Ankyrin repeat-containing domain"/>
    <property type="match status" value="1"/>
</dbReference>
<dbReference type="OrthoDB" id="60433at2759"/>
<protein>
    <submittedName>
        <fullName evidence="8">(spotted green pufferfish) hypothetical protein</fullName>
    </submittedName>
</protein>
<feature type="region of interest" description="Disordered" evidence="6">
    <location>
        <begin position="716"/>
        <end position="773"/>
    </location>
</feature>
<feature type="compositionally biased region" description="Low complexity" evidence="6">
    <location>
        <begin position="298"/>
        <end position="309"/>
    </location>
</feature>
<dbReference type="InterPro" id="IPR036770">
    <property type="entry name" value="Ankyrin_rpt-contain_sf"/>
</dbReference>
<name>Q4T9S5_TETNG</name>
<feature type="region of interest" description="Disordered" evidence="6">
    <location>
        <begin position="329"/>
        <end position="405"/>
    </location>
</feature>
<evidence type="ECO:0000259" key="7">
    <source>
        <dbReference type="PROSITE" id="PS51307"/>
    </source>
</evidence>
<feature type="non-terminal residue" evidence="8">
    <location>
        <position position="1"/>
    </location>
</feature>
<feature type="compositionally biased region" description="Gly residues" evidence="6">
    <location>
        <begin position="278"/>
        <end position="289"/>
    </location>
</feature>
<feature type="region of interest" description="Disordered" evidence="6">
    <location>
        <begin position="247"/>
        <end position="313"/>
    </location>
</feature>
<dbReference type="EMBL" id="CAAE01007502">
    <property type="protein sequence ID" value="CAF90357.1"/>
    <property type="molecule type" value="Genomic_DNA"/>
</dbReference>
<evidence type="ECO:0000256" key="3">
    <source>
        <dbReference type="ARBA" id="ARBA00038122"/>
    </source>
</evidence>
<feature type="region of interest" description="Disordered" evidence="6">
    <location>
        <begin position="536"/>
        <end position="559"/>
    </location>
</feature>
<proteinExistence type="inferred from homology"/>
<dbReference type="SUPFAM" id="SSF48403">
    <property type="entry name" value="Ankyrin repeat"/>
    <property type="match status" value="1"/>
</dbReference>
<comment type="caution">
    <text evidence="8">The sequence shown here is derived from an EMBL/GenBank/DDBJ whole genome shotgun (WGS) entry which is preliminary data.</text>
</comment>
<organism evidence="8">
    <name type="scientific">Tetraodon nigroviridis</name>
    <name type="common">Spotted green pufferfish</name>
    <name type="synonym">Chelonodon nigroviridis</name>
    <dbReference type="NCBI Taxonomy" id="99883"/>
    <lineage>
        <taxon>Eukaryota</taxon>
        <taxon>Metazoa</taxon>
        <taxon>Chordata</taxon>
        <taxon>Craniata</taxon>
        <taxon>Vertebrata</taxon>
        <taxon>Euteleostomi</taxon>
        <taxon>Actinopterygii</taxon>
        <taxon>Neopterygii</taxon>
        <taxon>Teleostei</taxon>
        <taxon>Neoteleostei</taxon>
        <taxon>Acanthomorphata</taxon>
        <taxon>Eupercaria</taxon>
        <taxon>Tetraodontiformes</taxon>
        <taxon>Tetradontoidea</taxon>
        <taxon>Tetraodontidae</taxon>
        <taxon>Tetraodon</taxon>
    </lineage>
</organism>
<dbReference type="PROSITE" id="PS51307">
    <property type="entry name" value="ASD2"/>
    <property type="match status" value="1"/>
</dbReference>
<dbReference type="Gene3D" id="6.10.250.3120">
    <property type="match status" value="2"/>
</dbReference>
<dbReference type="SMART" id="SM00248">
    <property type="entry name" value="ANK"/>
    <property type="match status" value="2"/>
</dbReference>
<accession>Q4T9S5</accession>
<comment type="similarity">
    <text evidence="3">Belongs to the SOWAH family.</text>
</comment>
<dbReference type="InterPro" id="IPR014799">
    <property type="entry name" value="ASD2_dom"/>
</dbReference>
<dbReference type="PROSITE" id="PS50088">
    <property type="entry name" value="ANK_REPEAT"/>
    <property type="match status" value="1"/>
</dbReference>
<feature type="compositionally biased region" description="Low complexity" evidence="6">
    <location>
        <begin position="540"/>
        <end position="551"/>
    </location>
</feature>
<evidence type="ECO:0000256" key="2">
    <source>
        <dbReference type="ARBA" id="ARBA00023043"/>
    </source>
</evidence>
<evidence type="ECO:0000256" key="1">
    <source>
        <dbReference type="ARBA" id="ARBA00022737"/>
    </source>
</evidence>
<evidence type="ECO:0000256" key="5">
    <source>
        <dbReference type="SAM" id="Coils"/>
    </source>
</evidence>
<keyword evidence="1" id="KW-0677">Repeat</keyword>
<dbReference type="PANTHER" id="PTHR14491:SF3">
    <property type="entry name" value="ANKYRIN REPEAT DOMAIN-CONTAINING PROTEIN SOWAHB"/>
    <property type="match status" value="1"/>
</dbReference>
<evidence type="ECO:0000256" key="4">
    <source>
        <dbReference type="PROSITE-ProRule" id="PRU00023"/>
    </source>
</evidence>
<dbReference type="InterPro" id="IPR002110">
    <property type="entry name" value="Ankyrin_rpt"/>
</dbReference>
<sequence>QVELCEALRHSVAALQQEREALREEQRHHRALGASIDSLVQERLKANERDKYSVFVGEPADCCCRGASGGCVCASDALVSAGDLERIVNLLLSLCSRLMRIDRALLALERDPLLQEDAAEERDSLLHKRSLVLRQTDDAQELKENLERRQRVVHGILSGYLTPAQLRDYRGFVSAKPSLLIRQRHLDNLIRHREEHLSRLADSLPRELADGAPGDPPVEVWRFVNSLATVQQVEGVSYVVLRKKFRGKTPGGVERSSGEAPGGRSEASPGTDAQSPAGGAGGQPFGGVGKVPPPPSTASPAPSSPSSSSSERKLPEIYVRDVRGDLLPPADLHWSSGSGVGAGPGPGQGCAPDRPEAEQRPLQPPASAPSRSSIFPERTGSLEELRSGAAAPVRDPGIPEQLPRSKLCETRRSSDHLHVDQEPSVWSWRPSAGHLLSDRPDSESGDGSVFSPHLRKRPAELGGVGGGLRSRMCLSLGADLDQLLQEEAGRRGAGGTEAARLNRLTLISSSLSLHRRLSTSSLSSCSTPPRCHSLSNLLEGAGRSRSPAAGAKAHDEDHARQSLVPLEAREHAWLVKGAAGAWPDIYSLFREDSSLLNRKDFISGFTVLHWIAKHGTTGSSTRCGKKALLEALGHIGRVSASDWYGVEKAGLTFDVNARSTSGHTPLHIAAIHGHKNIIRLLVRKFNADVRLRDTAGKKAWHYLGGATPLDVFQLLGAPPAGGPERPGRPRENRGGTPPPPPAPLLRPRPATARSAKPRSKGQARWRPFSSTSP</sequence>
<keyword evidence="2 4" id="KW-0040">ANK repeat</keyword>
<feature type="coiled-coil region" evidence="5">
    <location>
        <begin position="5"/>
        <end position="32"/>
    </location>
</feature>
<dbReference type="PROSITE" id="PS50297">
    <property type="entry name" value="ANK_REP_REGION"/>
    <property type="match status" value="1"/>
</dbReference>
<dbReference type="KEGG" id="tng:GSTEN00004607G001"/>
<feature type="domain" description="ASD2" evidence="7">
    <location>
        <begin position="1"/>
        <end position="205"/>
    </location>
</feature>
<reference evidence="8" key="1">
    <citation type="journal article" date="2004" name="Nature">
        <title>Genome duplication in the teleost fish Tetraodon nigroviridis reveals the early vertebrate proto-karyotype.</title>
        <authorList>
            <person name="Jaillon O."/>
            <person name="Aury J.-M."/>
            <person name="Brunet F."/>
            <person name="Petit J.-L."/>
            <person name="Stange-Thomann N."/>
            <person name="Mauceli E."/>
            <person name="Bouneau L."/>
            <person name="Fischer C."/>
            <person name="Ozouf-Costaz C."/>
            <person name="Bernot A."/>
            <person name="Nicaud S."/>
            <person name="Jaffe D."/>
            <person name="Fisher S."/>
            <person name="Lutfalla G."/>
            <person name="Dossat C."/>
            <person name="Segurens B."/>
            <person name="Dasilva C."/>
            <person name="Salanoubat M."/>
            <person name="Levy M."/>
            <person name="Boudet N."/>
            <person name="Castellano S."/>
            <person name="Anthouard V."/>
            <person name="Jubin C."/>
            <person name="Castelli V."/>
            <person name="Katinka M."/>
            <person name="Vacherie B."/>
            <person name="Biemont C."/>
            <person name="Skalli Z."/>
            <person name="Cattolico L."/>
            <person name="Poulain J."/>
            <person name="De Berardinis V."/>
            <person name="Cruaud C."/>
            <person name="Duprat S."/>
            <person name="Brottier P."/>
            <person name="Coutanceau J.-P."/>
            <person name="Gouzy J."/>
            <person name="Parra G."/>
            <person name="Lardier G."/>
            <person name="Chapple C."/>
            <person name="McKernan K.J."/>
            <person name="McEwan P."/>
            <person name="Bosak S."/>
            <person name="Kellis M."/>
            <person name="Volff J.-N."/>
            <person name="Guigo R."/>
            <person name="Zody M.C."/>
            <person name="Mesirov J."/>
            <person name="Lindblad-Toh K."/>
            <person name="Birren B."/>
            <person name="Nusbaum C."/>
            <person name="Kahn D."/>
            <person name="Robinson-Rechavi M."/>
            <person name="Laudet V."/>
            <person name="Schachter V."/>
            <person name="Quetier F."/>
            <person name="Saurin W."/>
            <person name="Scarpelli C."/>
            <person name="Wincker P."/>
            <person name="Lander E.S."/>
            <person name="Weissenbach J."/>
            <person name="Roest Crollius H."/>
        </authorList>
    </citation>
    <scope>NUCLEOTIDE SEQUENCE [LARGE SCALE GENOMIC DNA]</scope>
</reference>
<dbReference type="Pfam" id="PF08687">
    <property type="entry name" value="ASD2"/>
    <property type="match status" value="2"/>
</dbReference>
<evidence type="ECO:0000313" key="8">
    <source>
        <dbReference type="EMBL" id="CAF90357.1"/>
    </source>
</evidence>
<dbReference type="Pfam" id="PF00023">
    <property type="entry name" value="Ank"/>
    <property type="match status" value="1"/>
</dbReference>